<dbReference type="PATRIC" id="fig|1515334.3.peg.3094"/>
<dbReference type="InterPro" id="IPR028044">
    <property type="entry name" value="DUF4444"/>
</dbReference>
<dbReference type="AlphaFoldDB" id="A0A0B3RLE5"/>
<protein>
    <recommendedName>
        <fullName evidence="5">Biotin-(Acetyl-CoA carboxylase) ligase</fullName>
    </recommendedName>
</protein>
<evidence type="ECO:0000259" key="1">
    <source>
        <dbReference type="Pfam" id="PF14563"/>
    </source>
</evidence>
<dbReference type="Proteomes" id="UP000030960">
    <property type="component" value="Unassembled WGS sequence"/>
</dbReference>
<dbReference type="InterPro" id="IPR045864">
    <property type="entry name" value="aa-tRNA-synth_II/BPL/LPL"/>
</dbReference>
<keyword evidence="4" id="KW-1185">Reference proteome</keyword>
<accession>A0A0B3RLE5</accession>
<proteinExistence type="predicted"/>
<evidence type="ECO:0000259" key="2">
    <source>
        <dbReference type="Pfam" id="PF16917"/>
    </source>
</evidence>
<gene>
    <name evidence="3" type="ORF">OA50_03075</name>
</gene>
<dbReference type="Pfam" id="PF16917">
    <property type="entry name" value="BPL_LplA_LipB_2"/>
    <property type="match status" value="1"/>
</dbReference>
<comment type="caution">
    <text evidence="3">The sequence shown here is derived from an EMBL/GenBank/DDBJ whole genome shotgun (WGS) entry which is preliminary data.</text>
</comment>
<dbReference type="Gene3D" id="2.30.30.100">
    <property type="match status" value="1"/>
</dbReference>
<dbReference type="Gene3D" id="3.30.930.10">
    <property type="entry name" value="Bira Bifunctional Protein, Domain 2"/>
    <property type="match status" value="1"/>
</dbReference>
<dbReference type="SUPFAM" id="SSF55681">
    <property type="entry name" value="Class II aaRS and biotin synthetases"/>
    <property type="match status" value="1"/>
</dbReference>
<feature type="domain" description="BPL/LPL catalytic" evidence="2">
    <location>
        <begin position="10"/>
        <end position="187"/>
    </location>
</feature>
<dbReference type="InterPro" id="IPR004143">
    <property type="entry name" value="BPL_LPL_catalytic"/>
</dbReference>
<organism evidence="3 4">
    <name type="scientific">Mameliella alba</name>
    <dbReference type="NCBI Taxonomy" id="561184"/>
    <lineage>
        <taxon>Bacteria</taxon>
        <taxon>Pseudomonadati</taxon>
        <taxon>Pseudomonadota</taxon>
        <taxon>Alphaproteobacteria</taxon>
        <taxon>Rhodobacterales</taxon>
        <taxon>Roseobacteraceae</taxon>
        <taxon>Mameliella</taxon>
    </lineage>
</organism>
<evidence type="ECO:0000313" key="4">
    <source>
        <dbReference type="Proteomes" id="UP000030960"/>
    </source>
</evidence>
<dbReference type="STRING" id="561184.SAMN05216376_10216"/>
<sequence length="236" mass="25024">MSGITEPLTFPPAMSGEEVGGDPFDGAVMRAIRGCDAGLVCYRIAADRMGAALVMTPEVPLQQAMVMLPLCGVGFQNALGALAPPEVAVHLAWAGGILVNGAACGVFRACASTQDPEEIPDWLVVGFELPLTLAAIPGEVPDQTALFEEGCAEVAPERLVEAWARHTLNWIARWEDEGAKALHSEWRGLAHGLGETVVQDGWPGTFLGVDEAFGMLLRDSETTHLIPLTTLLEEAP</sequence>
<feature type="domain" description="DUF4444" evidence="1">
    <location>
        <begin position="193"/>
        <end position="234"/>
    </location>
</feature>
<name>A0A0B3RLE5_9RHOB</name>
<evidence type="ECO:0000313" key="3">
    <source>
        <dbReference type="EMBL" id="KHQ52060.1"/>
    </source>
</evidence>
<dbReference type="EMBL" id="JSUQ01000012">
    <property type="protein sequence ID" value="KHQ52060.1"/>
    <property type="molecule type" value="Genomic_DNA"/>
</dbReference>
<evidence type="ECO:0008006" key="5">
    <source>
        <dbReference type="Google" id="ProtNLM"/>
    </source>
</evidence>
<reference evidence="3 4" key="1">
    <citation type="submission" date="2014-10" db="EMBL/GenBank/DDBJ databases">
        <title>Genome sequence of Ponticoccus sp. strain UMTAT08 isolated from clonal culture of toxic dinoflagellate Alexandrium tamiyavanichii.</title>
        <authorList>
            <person name="Gan H.Y."/>
            <person name="Muhd D.-D."/>
            <person name="Mohd Noor M.E."/>
            <person name="Yeong Y.S."/>
            <person name="Usup G."/>
        </authorList>
    </citation>
    <scope>NUCLEOTIDE SEQUENCE [LARGE SCALE GENOMIC DNA]</scope>
    <source>
        <strain evidence="3 4">UMTAT08</strain>
    </source>
</reference>
<dbReference type="Pfam" id="PF14563">
    <property type="entry name" value="DUF4444"/>
    <property type="match status" value="1"/>
</dbReference>